<dbReference type="Proteomes" id="UP000085678">
    <property type="component" value="Unplaced"/>
</dbReference>
<protein>
    <submittedName>
        <fullName evidence="3">Uncharacterized protein LOC106167925</fullName>
    </submittedName>
</protein>
<gene>
    <name evidence="3" type="primary">LOC106167925</name>
</gene>
<evidence type="ECO:0000313" key="2">
    <source>
        <dbReference type="Proteomes" id="UP000085678"/>
    </source>
</evidence>
<accession>A0A1S3IWD4</accession>
<feature type="transmembrane region" description="Helical" evidence="1">
    <location>
        <begin position="12"/>
        <end position="33"/>
    </location>
</feature>
<dbReference type="KEGG" id="lak:106167925"/>
<reference evidence="3" key="1">
    <citation type="submission" date="2025-08" db="UniProtKB">
        <authorList>
            <consortium name="RefSeq"/>
        </authorList>
    </citation>
    <scope>IDENTIFICATION</scope>
    <source>
        <tissue evidence="3">Gonads</tissue>
    </source>
</reference>
<dbReference type="AlphaFoldDB" id="A0A1S3IWD4"/>
<dbReference type="RefSeq" id="XP_013402276.1">
    <property type="nucleotide sequence ID" value="XM_013546822.1"/>
</dbReference>
<organism evidence="2 3">
    <name type="scientific">Lingula anatina</name>
    <name type="common">Brachiopod</name>
    <name type="synonym">Lingula unguis</name>
    <dbReference type="NCBI Taxonomy" id="7574"/>
    <lineage>
        <taxon>Eukaryota</taxon>
        <taxon>Metazoa</taxon>
        <taxon>Spiralia</taxon>
        <taxon>Lophotrochozoa</taxon>
        <taxon>Brachiopoda</taxon>
        <taxon>Linguliformea</taxon>
        <taxon>Lingulata</taxon>
        <taxon>Lingulida</taxon>
        <taxon>Linguloidea</taxon>
        <taxon>Lingulidae</taxon>
        <taxon>Lingula</taxon>
    </lineage>
</organism>
<name>A0A1S3IWD4_LINAN</name>
<sequence>MVRLSKTATLYVWAVMTALLLVQNFHPAIGYAIRDQKRVAKKKVQLLEDKEDDGSGYNPEKRSIIGAGLKFVFKNFWDDLLCLGTHLASLANCNSLSPGACQRLKNLDTKRSTIATLVNHTLERQVEWATLNSTDEKAIGNLQLIEKDLELVTASNLRLMGILKAISVKEETDTIYDSATDNVTEIRIRFQVDLETYLNGVKATLVAAGSQIDSLKKRDYVMFAIMTAVPLVAMHTGHIFTSARQAFLTRSQSYQVVDIVGGNGKMKLAYNPSGRLYIVQEAPELGKLKVLQSVSDSGKVGRFWKFMMPAGQSAMVSEFLESFDFERGKKIARLQQKNPDYLDTLKQKGYVTAFLTRTEGLTSTEFDDFVKKAQTLDQDKFYKYDTDIPDANLPKQLKLGTDILNPNDIAVVKAYNRLKATNPDLLDKLNKAGATGKFLENSKTLTDAEFDAYAAKVKAAAPELPDGNLKHFDWDVPAKKVTFTQRVKNGWSSFRNLNLFNWRGRKVKVSNVLNMGTVGGALNVALCLYMTISSSKSVEQKIIDIDGKLNEAKANVEKKKADLDGLLAAEKNLYAKIKNNTVSLYNLFSTTDNTIADDPSCQDTLCIFLRDAAQIKVISDFLSKWNKDTVTSSTILVSQIAFMVALTSSKTEMIDLYNSAIVTTNVLNWVTDGLTLDRMLANAVTLNLNARLPHHFSVLKVIKVAFPSRTSYDGIPLGCIGGSIKSQAQLEAFLAKAAPITGKVVDDIKTGKLFGVSPDIIVGMIQRKVKSGDLPANPCNGQACTRVDVLKVIAAEYPTETAYNGEDLTKYRNAASC</sequence>
<keyword evidence="1" id="KW-1133">Transmembrane helix</keyword>
<evidence type="ECO:0000256" key="1">
    <source>
        <dbReference type="SAM" id="Phobius"/>
    </source>
</evidence>
<keyword evidence="1" id="KW-0472">Membrane</keyword>
<evidence type="ECO:0000313" key="3">
    <source>
        <dbReference type="RefSeq" id="XP_013402276.1"/>
    </source>
</evidence>
<feature type="transmembrane region" description="Helical" evidence="1">
    <location>
        <begin position="220"/>
        <end position="240"/>
    </location>
</feature>
<keyword evidence="2" id="KW-1185">Reference proteome</keyword>
<keyword evidence="1" id="KW-0812">Transmembrane</keyword>
<dbReference type="InParanoid" id="A0A1S3IWD4"/>
<dbReference type="GeneID" id="106167925"/>
<proteinExistence type="predicted"/>